<dbReference type="Pfam" id="PF00015">
    <property type="entry name" value="MCPsignal"/>
    <property type="match status" value="1"/>
</dbReference>
<dbReference type="InterPro" id="IPR004089">
    <property type="entry name" value="MCPsignal_dom"/>
</dbReference>
<protein>
    <submittedName>
        <fullName evidence="10">Methyl-accepting chemotaxis protein</fullName>
    </submittedName>
</protein>
<sequence length="652" mass="70728">MKIKSKLLLSLISATIIPVAIVSTVMVTNLRSQAVSDFIEQSHGEMSQVDNAIAIYFSGIEQNVKMLANSPALQKVDSSITRYIDKIAEPMTPDSNGMVERGIYEALYLMGEAHKGYSYVYMGTKEGGYIQWPTGKASDNYDPRARPWYKTAMSSPGEIKRTQAYYWEPDDATIVSNVLSFNAAGTPNAGVVAIDVSLKTLTDIVKKIKLGETGYIMMVEDSGNVLVDAKYPENNFQSLDSLAAAYKTIGQTSSGFINIEIGGVEYMANVMNSEKLGWKFVGLITTEEVMAESNSLIKYILAIVFVLTVIFIIGALFLAGLIAKPLSLVSNGLQEIAEGEGDLTKELIIRSNDETGQLAVYFNAFLKAIRLLVQQIGHAGEQMGESAQRAATISEDLSAVSQRQKQAVEMVSTAFNEMVSTANEVATLCSSAAQAADDSQQLVSQGQQNIHTAVSSVNQLADYISTSSTTIQELENDSQGITAILDTIRGIAEQTNLLALNAAIEAARAGEQGRGFAVVADEVRALAKRTQDSTEEINGLVVRLQNRTKEVAEQMTVSLNASRKTVTTTESVNDSFTGIYQSVLSIHDMNTQIATAAEEQHLVAEEINRNIHQVQEDTHKVDDVSSRALLNSQNLASSADDLNNLVSKFKTQ</sequence>
<dbReference type="InterPro" id="IPR000727">
    <property type="entry name" value="T_SNARE_dom"/>
</dbReference>
<dbReference type="Pfam" id="PF00672">
    <property type="entry name" value="HAMP"/>
    <property type="match status" value="1"/>
</dbReference>
<evidence type="ECO:0000256" key="1">
    <source>
        <dbReference type="ARBA" id="ARBA00004429"/>
    </source>
</evidence>
<evidence type="ECO:0000313" key="10">
    <source>
        <dbReference type="EMBL" id="AZS23809.1"/>
    </source>
</evidence>
<dbReference type="InterPro" id="IPR033479">
    <property type="entry name" value="dCache_1"/>
</dbReference>
<evidence type="ECO:0000256" key="9">
    <source>
        <dbReference type="ARBA" id="ARBA00029447"/>
    </source>
</evidence>
<dbReference type="FunFam" id="1.10.287.950:FF:000001">
    <property type="entry name" value="Methyl-accepting chemotaxis sensory transducer"/>
    <property type="match status" value="1"/>
</dbReference>
<dbReference type="Proteomes" id="UP000256923">
    <property type="component" value="Chromosome 1"/>
</dbReference>
<accession>A0A289GAV6</accession>
<dbReference type="PANTHER" id="PTHR32089">
    <property type="entry name" value="METHYL-ACCEPTING CHEMOTAXIS PROTEIN MCPB"/>
    <property type="match status" value="1"/>
</dbReference>
<dbReference type="CDD" id="cd12912">
    <property type="entry name" value="PDC2_MCP_like"/>
    <property type="match status" value="1"/>
</dbReference>
<evidence type="ECO:0000256" key="2">
    <source>
        <dbReference type="ARBA" id="ARBA00022475"/>
    </source>
</evidence>
<dbReference type="SMART" id="SM00304">
    <property type="entry name" value="HAMP"/>
    <property type="match status" value="1"/>
</dbReference>
<dbReference type="AlphaFoldDB" id="A0A289GAV6"/>
<dbReference type="CDD" id="cd06225">
    <property type="entry name" value="HAMP"/>
    <property type="match status" value="1"/>
</dbReference>
<dbReference type="PROSITE" id="PS50111">
    <property type="entry name" value="CHEMOTAXIS_TRANSDUC_2"/>
    <property type="match status" value="1"/>
</dbReference>
<dbReference type="EMBL" id="CP034672">
    <property type="protein sequence ID" value="AZS23809.1"/>
    <property type="molecule type" value="Genomic_DNA"/>
</dbReference>
<dbReference type="PROSITE" id="PS50192">
    <property type="entry name" value="T_SNARE"/>
    <property type="match status" value="1"/>
</dbReference>
<evidence type="ECO:0000256" key="3">
    <source>
        <dbReference type="ARBA" id="ARBA00022500"/>
    </source>
</evidence>
<evidence type="ECO:0000256" key="8">
    <source>
        <dbReference type="ARBA" id="ARBA00023224"/>
    </source>
</evidence>
<dbReference type="GO" id="GO:0007165">
    <property type="term" value="P:signal transduction"/>
    <property type="evidence" value="ECO:0007669"/>
    <property type="project" value="UniProtKB-KW"/>
</dbReference>
<dbReference type="SUPFAM" id="SSF58104">
    <property type="entry name" value="Methyl-accepting chemotaxis protein (MCP) signaling domain"/>
    <property type="match status" value="1"/>
</dbReference>
<keyword evidence="4" id="KW-0997">Cell inner membrane</keyword>
<keyword evidence="7" id="KW-0472">Membrane</keyword>
<dbReference type="RefSeq" id="WP_069211964.1">
    <property type="nucleotide sequence ID" value="NZ_CP023054.1"/>
</dbReference>
<keyword evidence="5" id="KW-0812">Transmembrane</keyword>
<gene>
    <name evidence="10" type="ORF">DYL72_01210</name>
</gene>
<dbReference type="CDD" id="cd11386">
    <property type="entry name" value="MCP_signal"/>
    <property type="match status" value="1"/>
</dbReference>
<proteinExistence type="inferred from homology"/>
<comment type="similarity">
    <text evidence="9">Belongs to the methyl-accepting chemotaxis (MCP) protein family.</text>
</comment>
<dbReference type="GO" id="GO:0005886">
    <property type="term" value="C:plasma membrane"/>
    <property type="evidence" value="ECO:0007669"/>
    <property type="project" value="UniProtKB-SubCell"/>
</dbReference>
<keyword evidence="8" id="KW-0807">Transducer</keyword>
<dbReference type="Gene3D" id="3.30.450.20">
    <property type="entry name" value="PAS domain"/>
    <property type="match status" value="1"/>
</dbReference>
<evidence type="ECO:0000313" key="11">
    <source>
        <dbReference type="Proteomes" id="UP000256923"/>
    </source>
</evidence>
<dbReference type="PROSITE" id="PS50885">
    <property type="entry name" value="HAMP"/>
    <property type="match status" value="1"/>
</dbReference>
<keyword evidence="6" id="KW-1133">Transmembrane helix</keyword>
<dbReference type="InterPro" id="IPR003660">
    <property type="entry name" value="HAMP_dom"/>
</dbReference>
<evidence type="ECO:0000256" key="6">
    <source>
        <dbReference type="ARBA" id="ARBA00022989"/>
    </source>
</evidence>
<dbReference type="PANTHER" id="PTHR32089:SF119">
    <property type="entry name" value="METHYL-ACCEPTING CHEMOTAXIS PROTEIN CTPL"/>
    <property type="match status" value="1"/>
</dbReference>
<keyword evidence="2" id="KW-1003">Cell membrane</keyword>
<dbReference type="GO" id="GO:0006935">
    <property type="term" value="P:chemotaxis"/>
    <property type="evidence" value="ECO:0007669"/>
    <property type="project" value="UniProtKB-KW"/>
</dbReference>
<reference evidence="10 11" key="1">
    <citation type="submission" date="2018-12" db="EMBL/GenBank/DDBJ databases">
        <title>Characterization and Draft Genome of Vibrio anguillarum J360 Marine Pathogen Isolated from an Outbreak in Lumpfish (Cyclopterus lumpus).</title>
        <authorList>
            <person name="Vasquez J.I."/>
            <person name="Cao T."/>
            <person name="Chakraborty S."/>
            <person name="Gnanagobal H."/>
            <person name="Wescot J."/>
            <person name="Boyce D."/>
            <person name="Santander J."/>
        </authorList>
    </citation>
    <scope>NUCLEOTIDE SEQUENCE [LARGE SCALE GENOMIC DNA]</scope>
    <source>
        <strain evidence="10 11">J360</strain>
    </source>
</reference>
<evidence type="ECO:0000256" key="4">
    <source>
        <dbReference type="ARBA" id="ARBA00022519"/>
    </source>
</evidence>
<comment type="subcellular location">
    <subcellularLocation>
        <location evidence="1">Cell inner membrane</location>
        <topology evidence="1">Multi-pass membrane protein</topology>
    </subcellularLocation>
</comment>
<dbReference type="SMART" id="SM00283">
    <property type="entry name" value="MA"/>
    <property type="match status" value="1"/>
</dbReference>
<name>A0A289GAV6_VIBAN</name>
<organism evidence="10 11">
    <name type="scientific">Vibrio anguillarum</name>
    <name type="common">Listonella anguillarum</name>
    <dbReference type="NCBI Taxonomy" id="55601"/>
    <lineage>
        <taxon>Bacteria</taxon>
        <taxon>Pseudomonadati</taxon>
        <taxon>Pseudomonadota</taxon>
        <taxon>Gammaproteobacteria</taxon>
        <taxon>Vibrionales</taxon>
        <taxon>Vibrionaceae</taxon>
        <taxon>Vibrio</taxon>
    </lineage>
</organism>
<dbReference type="Pfam" id="PF02743">
    <property type="entry name" value="dCache_1"/>
    <property type="match status" value="1"/>
</dbReference>
<keyword evidence="3" id="KW-0145">Chemotaxis</keyword>
<dbReference type="Gene3D" id="1.10.287.950">
    <property type="entry name" value="Methyl-accepting chemotaxis protein"/>
    <property type="match status" value="1"/>
</dbReference>
<evidence type="ECO:0000256" key="7">
    <source>
        <dbReference type="ARBA" id="ARBA00023136"/>
    </source>
</evidence>
<evidence type="ECO:0000256" key="5">
    <source>
        <dbReference type="ARBA" id="ARBA00022692"/>
    </source>
</evidence>